<protein>
    <recommendedName>
        <fullName evidence="1">Protein SDA1</fullName>
    </recommendedName>
</protein>
<keyword evidence="1" id="KW-0690">Ribosome biogenesis</keyword>
<dbReference type="PANTHER" id="PTHR12730:SF0">
    <property type="entry name" value="PROTEIN SDA1 HOMOLOG"/>
    <property type="match status" value="1"/>
</dbReference>
<dbReference type="Proteomes" id="UP000317650">
    <property type="component" value="Chromosome 1"/>
</dbReference>
<dbReference type="AlphaFoldDB" id="A0A4S8JPE5"/>
<evidence type="ECO:0000313" key="3">
    <source>
        <dbReference type="Proteomes" id="UP000317650"/>
    </source>
</evidence>
<comment type="subcellular location">
    <subcellularLocation>
        <location evidence="1">Nucleus</location>
        <location evidence="1">Nucleolus</location>
    </subcellularLocation>
</comment>
<keyword evidence="1" id="KW-0813">Transport</keyword>
<keyword evidence="1" id="KW-0653">Protein transport</keyword>
<dbReference type="GO" id="GO:0042273">
    <property type="term" value="P:ribosomal large subunit biogenesis"/>
    <property type="evidence" value="ECO:0007669"/>
    <property type="project" value="UniProtKB-UniRule"/>
</dbReference>
<keyword evidence="3" id="KW-1185">Reference proteome</keyword>
<accession>A0A4S8JPE5</accession>
<evidence type="ECO:0000256" key="1">
    <source>
        <dbReference type="RuleBase" id="RU365057"/>
    </source>
</evidence>
<comment type="caution">
    <text evidence="2">The sequence shown here is derived from an EMBL/GenBank/DDBJ whole genome shotgun (WGS) entry which is preliminary data.</text>
</comment>
<keyword evidence="1" id="KW-0539">Nucleus</keyword>
<dbReference type="InterPro" id="IPR027312">
    <property type="entry name" value="Sda1"/>
</dbReference>
<sequence length="70" mass="8443">MKWYPEGYEVELQLLYRHFKSSLHLFRYQSALMPFSDLSLAKDLGDLAMFHAHITPFYPDKFANFPRQMR</sequence>
<dbReference type="GO" id="GO:0015031">
    <property type="term" value="P:protein transport"/>
    <property type="evidence" value="ECO:0007669"/>
    <property type="project" value="UniProtKB-KW"/>
</dbReference>
<comment type="similarity">
    <text evidence="1">Belongs to the SDA1 family.</text>
</comment>
<evidence type="ECO:0000313" key="2">
    <source>
        <dbReference type="EMBL" id="THU64040.1"/>
    </source>
</evidence>
<dbReference type="GO" id="GO:0005730">
    <property type="term" value="C:nucleolus"/>
    <property type="evidence" value="ECO:0007669"/>
    <property type="project" value="UniProtKB-SubCell"/>
</dbReference>
<dbReference type="STRING" id="52838.A0A4S8JPE5"/>
<gene>
    <name evidence="2" type="ORF">C4D60_Mb01t22250</name>
</gene>
<comment type="function">
    <text evidence="1">Required for 60S pre-ribosomal subunits export to the cytoplasm.</text>
</comment>
<dbReference type="PANTHER" id="PTHR12730">
    <property type="entry name" value="HSDA/SDA1-RELATED"/>
    <property type="match status" value="1"/>
</dbReference>
<dbReference type="GO" id="GO:0000055">
    <property type="term" value="P:ribosomal large subunit export from nucleus"/>
    <property type="evidence" value="ECO:0007669"/>
    <property type="project" value="UniProtKB-UniRule"/>
</dbReference>
<proteinExistence type="inferred from homology"/>
<dbReference type="EMBL" id="PYDT01000004">
    <property type="protein sequence ID" value="THU64040.1"/>
    <property type="molecule type" value="Genomic_DNA"/>
</dbReference>
<reference evidence="2 3" key="1">
    <citation type="journal article" date="2019" name="Nat. Plants">
        <title>Genome sequencing of Musa balbisiana reveals subgenome evolution and function divergence in polyploid bananas.</title>
        <authorList>
            <person name="Yao X."/>
        </authorList>
    </citation>
    <scope>NUCLEOTIDE SEQUENCE [LARGE SCALE GENOMIC DNA]</scope>
    <source>
        <strain evidence="3">cv. DH-PKW</strain>
        <tissue evidence="2">Leaves</tissue>
    </source>
</reference>
<name>A0A4S8JPE5_MUSBA</name>
<organism evidence="2 3">
    <name type="scientific">Musa balbisiana</name>
    <name type="common">Banana</name>
    <dbReference type="NCBI Taxonomy" id="52838"/>
    <lineage>
        <taxon>Eukaryota</taxon>
        <taxon>Viridiplantae</taxon>
        <taxon>Streptophyta</taxon>
        <taxon>Embryophyta</taxon>
        <taxon>Tracheophyta</taxon>
        <taxon>Spermatophyta</taxon>
        <taxon>Magnoliopsida</taxon>
        <taxon>Liliopsida</taxon>
        <taxon>Zingiberales</taxon>
        <taxon>Musaceae</taxon>
        <taxon>Musa</taxon>
    </lineage>
</organism>